<feature type="region of interest" description="Disordered" evidence="1">
    <location>
        <begin position="17"/>
        <end position="75"/>
    </location>
</feature>
<reference evidence="2" key="1">
    <citation type="journal article" date="2023" name="Science">
        <title>Genome structures resolve the early diversification of teleost fishes.</title>
        <authorList>
            <person name="Parey E."/>
            <person name="Louis A."/>
            <person name="Montfort J."/>
            <person name="Bouchez O."/>
            <person name="Roques C."/>
            <person name="Iampietro C."/>
            <person name="Lluch J."/>
            <person name="Castinel A."/>
            <person name="Donnadieu C."/>
            <person name="Desvignes T."/>
            <person name="Floi Bucao C."/>
            <person name="Jouanno E."/>
            <person name="Wen M."/>
            <person name="Mejri S."/>
            <person name="Dirks R."/>
            <person name="Jansen H."/>
            <person name="Henkel C."/>
            <person name="Chen W.J."/>
            <person name="Zahm M."/>
            <person name="Cabau C."/>
            <person name="Klopp C."/>
            <person name="Thompson A.W."/>
            <person name="Robinson-Rechavi M."/>
            <person name="Braasch I."/>
            <person name="Lecointre G."/>
            <person name="Bobe J."/>
            <person name="Postlethwait J.H."/>
            <person name="Berthelot C."/>
            <person name="Roest Crollius H."/>
            <person name="Guiguen Y."/>
        </authorList>
    </citation>
    <scope>NUCLEOTIDE SEQUENCE</scope>
    <source>
        <strain evidence="2">NC1722</strain>
    </source>
</reference>
<accession>A0AAD7T107</accession>
<evidence type="ECO:0000313" key="2">
    <source>
        <dbReference type="EMBL" id="KAJ8411802.1"/>
    </source>
</evidence>
<evidence type="ECO:0000256" key="1">
    <source>
        <dbReference type="SAM" id="MobiDB-lite"/>
    </source>
</evidence>
<protein>
    <submittedName>
        <fullName evidence="2">Uncharacterized protein</fullName>
    </submittedName>
</protein>
<name>A0AAD7T107_9TELE</name>
<comment type="caution">
    <text evidence="2">The sequence shown here is derived from an EMBL/GenBank/DDBJ whole genome shotgun (WGS) entry which is preliminary data.</text>
</comment>
<proteinExistence type="predicted"/>
<sequence length="143" mass="15142">MRCVRCVEEYCRSRRETPESVARVSRTDDIESKTSWSSSSRGGRPPPWGVKLSSRCSAGGRGARRVADRGTGGTIGLRAAHIWSRRCHKSSRPHQPPVLLPGPLAHLPACHNVQGPRTGVTGSPHSLHAGPGAPGGGVSAEEP</sequence>
<dbReference type="Proteomes" id="UP001221898">
    <property type="component" value="Unassembled WGS sequence"/>
</dbReference>
<feature type="compositionally biased region" description="Gly residues" evidence="1">
    <location>
        <begin position="132"/>
        <end position="143"/>
    </location>
</feature>
<organism evidence="2 3">
    <name type="scientific">Aldrovandia affinis</name>
    <dbReference type="NCBI Taxonomy" id="143900"/>
    <lineage>
        <taxon>Eukaryota</taxon>
        <taxon>Metazoa</taxon>
        <taxon>Chordata</taxon>
        <taxon>Craniata</taxon>
        <taxon>Vertebrata</taxon>
        <taxon>Euteleostomi</taxon>
        <taxon>Actinopterygii</taxon>
        <taxon>Neopterygii</taxon>
        <taxon>Teleostei</taxon>
        <taxon>Notacanthiformes</taxon>
        <taxon>Halosauridae</taxon>
        <taxon>Aldrovandia</taxon>
    </lineage>
</organism>
<keyword evidence="3" id="KW-1185">Reference proteome</keyword>
<dbReference type="EMBL" id="JAINUG010000021">
    <property type="protein sequence ID" value="KAJ8411802.1"/>
    <property type="molecule type" value="Genomic_DNA"/>
</dbReference>
<gene>
    <name evidence="2" type="ORF">AAFF_G00154400</name>
</gene>
<dbReference type="AlphaFoldDB" id="A0AAD7T107"/>
<feature type="region of interest" description="Disordered" evidence="1">
    <location>
        <begin position="109"/>
        <end position="143"/>
    </location>
</feature>
<evidence type="ECO:0000313" key="3">
    <source>
        <dbReference type="Proteomes" id="UP001221898"/>
    </source>
</evidence>